<comment type="caution">
    <text evidence="2">The sequence shown here is derived from an EMBL/GenBank/DDBJ whole genome shotgun (WGS) entry which is preliminary data.</text>
</comment>
<accession>A0A5D4SWK5</accession>
<sequence length="66" mass="7470">MMLLKRLNLASKTFLMTLKGGGENMATIYVTLIVRGYRTYSQVPEVLKPQVKEQLEILELGELVAE</sequence>
<proteinExistence type="predicted"/>
<dbReference type="InterPro" id="IPR047907">
    <property type="entry name" value="CD1375-like"/>
</dbReference>
<organism evidence="2 3">
    <name type="scientific">Bacillus infantis</name>
    <dbReference type="NCBI Taxonomy" id="324767"/>
    <lineage>
        <taxon>Bacteria</taxon>
        <taxon>Bacillati</taxon>
        <taxon>Bacillota</taxon>
        <taxon>Bacilli</taxon>
        <taxon>Bacillales</taxon>
        <taxon>Bacillaceae</taxon>
        <taxon>Bacillus</taxon>
    </lineage>
</organism>
<dbReference type="RefSeq" id="WP_148949086.1">
    <property type="nucleotide sequence ID" value="NZ_VTES01000001.1"/>
</dbReference>
<dbReference type="Pfam" id="PF23792">
    <property type="entry name" value="CD1375-like"/>
    <property type="match status" value="1"/>
</dbReference>
<evidence type="ECO:0000259" key="1">
    <source>
        <dbReference type="Pfam" id="PF23792"/>
    </source>
</evidence>
<gene>
    <name evidence="2" type="ORF">FZD47_02540</name>
</gene>
<feature type="domain" description="CD1375-like" evidence="1">
    <location>
        <begin position="28"/>
        <end position="58"/>
    </location>
</feature>
<dbReference type="InterPro" id="IPR056265">
    <property type="entry name" value="CD1375-like_dom"/>
</dbReference>
<dbReference type="AlphaFoldDB" id="A0A5D4SWK5"/>
<dbReference type="NCBIfam" id="NF040910">
    <property type="entry name" value="CD1375_fam"/>
    <property type="match status" value="1"/>
</dbReference>
<name>A0A5D4SWK5_9BACI</name>
<protein>
    <recommendedName>
        <fullName evidence="1">CD1375-like domain-containing protein</fullName>
    </recommendedName>
</protein>
<evidence type="ECO:0000313" key="3">
    <source>
        <dbReference type="Proteomes" id="UP000323732"/>
    </source>
</evidence>
<evidence type="ECO:0000313" key="2">
    <source>
        <dbReference type="EMBL" id="TYS66384.1"/>
    </source>
</evidence>
<dbReference type="EMBL" id="VTES01000001">
    <property type="protein sequence ID" value="TYS66384.1"/>
    <property type="molecule type" value="Genomic_DNA"/>
</dbReference>
<dbReference type="Proteomes" id="UP000323732">
    <property type="component" value="Unassembled WGS sequence"/>
</dbReference>
<reference evidence="2 3" key="1">
    <citation type="submission" date="2019-08" db="EMBL/GenBank/DDBJ databases">
        <title>Bacillus genomes from the desert of Cuatro Cienegas, Coahuila.</title>
        <authorList>
            <person name="Olmedo-Alvarez G."/>
        </authorList>
    </citation>
    <scope>NUCLEOTIDE SEQUENCE [LARGE SCALE GENOMIC DNA]</scope>
    <source>
        <strain evidence="2 3">CH37_1T</strain>
    </source>
</reference>